<feature type="non-terminal residue" evidence="2">
    <location>
        <position position="1"/>
    </location>
</feature>
<keyword evidence="3" id="KW-1185">Reference proteome</keyword>
<evidence type="ECO:0000313" key="3">
    <source>
        <dbReference type="Proteomes" id="UP001266305"/>
    </source>
</evidence>
<name>A0ABQ9WK50_SAGOE</name>
<sequence>DPPQPVPPPDPGILPHWQEQPFGLPRGREEPQAWLVPASAPPLQLIHLTGELSSDTSVPPITQETQPLPSQCRHSDNPWLLLTETAERQ</sequence>
<proteinExistence type="predicted"/>
<protein>
    <submittedName>
        <fullName evidence="2">Uncharacterized protein</fullName>
    </submittedName>
</protein>
<accession>A0ABQ9WK50</accession>
<feature type="compositionally biased region" description="Pro residues" evidence="1">
    <location>
        <begin position="1"/>
        <end position="12"/>
    </location>
</feature>
<feature type="compositionally biased region" description="Polar residues" evidence="1">
    <location>
        <begin position="54"/>
        <end position="69"/>
    </location>
</feature>
<dbReference type="EMBL" id="JASSZA010000001">
    <property type="protein sequence ID" value="KAK2121890.1"/>
    <property type="molecule type" value="Genomic_DNA"/>
</dbReference>
<gene>
    <name evidence="2" type="ORF">P7K49_003276</name>
</gene>
<feature type="region of interest" description="Disordered" evidence="1">
    <location>
        <begin position="54"/>
        <end position="77"/>
    </location>
</feature>
<dbReference type="Proteomes" id="UP001266305">
    <property type="component" value="Unassembled WGS sequence"/>
</dbReference>
<feature type="non-terminal residue" evidence="2">
    <location>
        <position position="89"/>
    </location>
</feature>
<organism evidence="2 3">
    <name type="scientific">Saguinus oedipus</name>
    <name type="common">Cotton-top tamarin</name>
    <name type="synonym">Oedipomidas oedipus</name>
    <dbReference type="NCBI Taxonomy" id="9490"/>
    <lineage>
        <taxon>Eukaryota</taxon>
        <taxon>Metazoa</taxon>
        <taxon>Chordata</taxon>
        <taxon>Craniata</taxon>
        <taxon>Vertebrata</taxon>
        <taxon>Euteleostomi</taxon>
        <taxon>Mammalia</taxon>
        <taxon>Eutheria</taxon>
        <taxon>Euarchontoglires</taxon>
        <taxon>Primates</taxon>
        <taxon>Haplorrhini</taxon>
        <taxon>Platyrrhini</taxon>
        <taxon>Cebidae</taxon>
        <taxon>Callitrichinae</taxon>
        <taxon>Saguinus</taxon>
    </lineage>
</organism>
<evidence type="ECO:0000256" key="1">
    <source>
        <dbReference type="SAM" id="MobiDB-lite"/>
    </source>
</evidence>
<comment type="caution">
    <text evidence="2">The sequence shown here is derived from an EMBL/GenBank/DDBJ whole genome shotgun (WGS) entry which is preliminary data.</text>
</comment>
<evidence type="ECO:0000313" key="2">
    <source>
        <dbReference type="EMBL" id="KAK2121890.1"/>
    </source>
</evidence>
<feature type="region of interest" description="Disordered" evidence="1">
    <location>
        <begin position="1"/>
        <end position="30"/>
    </location>
</feature>
<reference evidence="2 3" key="1">
    <citation type="submission" date="2023-05" db="EMBL/GenBank/DDBJ databases">
        <title>B98-5 Cell Line De Novo Hybrid Assembly: An Optical Mapping Approach.</title>
        <authorList>
            <person name="Kananen K."/>
            <person name="Auerbach J.A."/>
            <person name="Kautto E."/>
            <person name="Blachly J.S."/>
        </authorList>
    </citation>
    <scope>NUCLEOTIDE SEQUENCE [LARGE SCALE GENOMIC DNA]</scope>
    <source>
        <strain evidence="2">B95-8</strain>
        <tissue evidence="2">Cell line</tissue>
    </source>
</reference>